<dbReference type="Pfam" id="PF19425">
    <property type="entry name" value="Csd3_N2"/>
    <property type="match status" value="1"/>
</dbReference>
<dbReference type="InterPro" id="IPR045834">
    <property type="entry name" value="Csd3_N2"/>
</dbReference>
<dbReference type="OrthoDB" id="9805070at2"/>
<gene>
    <name evidence="11" type="ORF">AY555_06865</name>
</gene>
<keyword evidence="6" id="KW-0862">Zinc</keyword>
<dbReference type="Proteomes" id="UP000076066">
    <property type="component" value="Chromosome"/>
</dbReference>
<evidence type="ECO:0000313" key="12">
    <source>
        <dbReference type="Proteomes" id="UP000076066"/>
    </source>
</evidence>
<dbReference type="GO" id="GO:0006508">
    <property type="term" value="P:proteolysis"/>
    <property type="evidence" value="ECO:0007669"/>
    <property type="project" value="UniProtKB-KW"/>
</dbReference>
<evidence type="ECO:0000256" key="6">
    <source>
        <dbReference type="ARBA" id="ARBA00022833"/>
    </source>
</evidence>
<dbReference type="Gene3D" id="2.70.70.10">
    <property type="entry name" value="Glucose Permease (Domain IIA)"/>
    <property type="match status" value="1"/>
</dbReference>
<evidence type="ECO:0000259" key="9">
    <source>
        <dbReference type="Pfam" id="PF01551"/>
    </source>
</evidence>
<evidence type="ECO:0000259" key="10">
    <source>
        <dbReference type="Pfam" id="PF19425"/>
    </source>
</evidence>
<evidence type="ECO:0000256" key="8">
    <source>
        <dbReference type="SAM" id="MobiDB-lite"/>
    </source>
</evidence>
<dbReference type="EMBL" id="CP014525">
    <property type="protein sequence ID" value="AMW34950.1"/>
    <property type="molecule type" value="Genomic_DNA"/>
</dbReference>
<dbReference type="PANTHER" id="PTHR21666">
    <property type="entry name" value="PEPTIDASE-RELATED"/>
    <property type="match status" value="1"/>
</dbReference>
<dbReference type="InterPro" id="IPR016047">
    <property type="entry name" value="M23ase_b-sheet_dom"/>
</dbReference>
<accession>A0A143DEK2</accession>
<dbReference type="RefSeq" id="WP_066135080.1">
    <property type="nucleotide sequence ID" value="NZ_CP014525.1"/>
</dbReference>
<keyword evidence="7" id="KW-0482">Metalloprotease</keyword>
<dbReference type="STRING" id="1549855.AY555_06865"/>
<dbReference type="KEGG" id="hjo:AY555_06865"/>
<dbReference type="GO" id="GO:0004222">
    <property type="term" value="F:metalloendopeptidase activity"/>
    <property type="evidence" value="ECO:0007669"/>
    <property type="project" value="TreeGrafter"/>
</dbReference>
<organism evidence="11 12">
    <name type="scientific">Haematospirillum jordaniae</name>
    <dbReference type="NCBI Taxonomy" id="1549855"/>
    <lineage>
        <taxon>Bacteria</taxon>
        <taxon>Pseudomonadati</taxon>
        <taxon>Pseudomonadota</taxon>
        <taxon>Alphaproteobacteria</taxon>
        <taxon>Rhodospirillales</taxon>
        <taxon>Novispirillaceae</taxon>
        <taxon>Haematospirillum</taxon>
    </lineage>
</organism>
<feature type="region of interest" description="Disordered" evidence="8">
    <location>
        <begin position="56"/>
        <end position="88"/>
    </location>
</feature>
<dbReference type="GeneID" id="53316875"/>
<reference evidence="11 12" key="1">
    <citation type="submission" date="2016-02" db="EMBL/GenBank/DDBJ databases">
        <title>Complete Genome of H5569, the type strain of the newly described species Haematospirillium jordaniae.</title>
        <authorList>
            <person name="Nicholson A.C."/>
            <person name="Humrighouse B.W."/>
            <person name="Loparov V."/>
            <person name="McQuiston J.R."/>
        </authorList>
    </citation>
    <scope>NUCLEOTIDE SEQUENCE [LARGE SCALE GENOMIC DNA]</scope>
    <source>
        <strain evidence="11 12">H5569</strain>
    </source>
</reference>
<evidence type="ECO:0000256" key="1">
    <source>
        <dbReference type="ARBA" id="ARBA00001947"/>
    </source>
</evidence>
<keyword evidence="12" id="KW-1185">Reference proteome</keyword>
<evidence type="ECO:0000256" key="4">
    <source>
        <dbReference type="ARBA" id="ARBA00022723"/>
    </source>
</evidence>
<dbReference type="Pfam" id="PF01551">
    <property type="entry name" value="Peptidase_M23"/>
    <property type="match status" value="1"/>
</dbReference>
<feature type="domain" description="M23ase beta-sheet core" evidence="9">
    <location>
        <begin position="316"/>
        <end position="413"/>
    </location>
</feature>
<comment type="cofactor">
    <cofactor evidence="1">
        <name>Zn(2+)</name>
        <dbReference type="ChEBI" id="CHEBI:29105"/>
    </cofactor>
</comment>
<dbReference type="PANTHER" id="PTHR21666:SF288">
    <property type="entry name" value="CELL DIVISION PROTEIN YTFB"/>
    <property type="match status" value="1"/>
</dbReference>
<keyword evidence="3" id="KW-0645">Protease</keyword>
<dbReference type="GO" id="GO:0046872">
    <property type="term" value="F:metal ion binding"/>
    <property type="evidence" value="ECO:0007669"/>
    <property type="project" value="UniProtKB-KW"/>
</dbReference>
<evidence type="ECO:0000256" key="7">
    <source>
        <dbReference type="ARBA" id="ARBA00023049"/>
    </source>
</evidence>
<dbReference type="Gene3D" id="3.10.450.350">
    <property type="match status" value="2"/>
</dbReference>
<comment type="subcellular location">
    <subcellularLocation>
        <location evidence="2">Cell envelope</location>
    </subcellularLocation>
</comment>
<sequence>MRHGKPVIFATVGMLFGAAAVLVVSHLAAPAPQHLSSQRKKSSITADAQVPIVAGPRSFSMASPPPSSGSDTITSKATHPSPATPRIHTVKIEQGDTLMGALISAGVERQDAHSAIEALRSVYDPRSLRVGDEITVTFDEPENQHQLFQGFSLEPSPAFKVQSSRSDDGSFSSSSIKTPLNDEMVRIEGDIGTSLFAAAGEAGVPVDIIQNLINIFSYDVDFQRDIQKGDRFALLIRRKVTPRGEPVGDAVLLYAAMTLSGRTTALWRHESKDGRIDYFNSKGESVRKALLRTPINGARLTSGFGTRVHPVLGYSRMHKGVDFAAPRGTPIYAAGDGVIEIAGFKGSYGNYVRLRHNNEYATAYAHMSAIGKGIATGKRVRQGEVIGYVGTTGRSTGPHLHYEIIKKGKQVNPLGVKFPTGNVLAGAELRRFQGQRATMEKVYADLPVGMNRKLARAH</sequence>
<feature type="compositionally biased region" description="Polar residues" evidence="8">
    <location>
        <begin position="68"/>
        <end position="78"/>
    </location>
</feature>
<protein>
    <submittedName>
        <fullName evidence="11">Uncharacterized protein</fullName>
    </submittedName>
</protein>
<evidence type="ECO:0000313" key="11">
    <source>
        <dbReference type="EMBL" id="AMW34950.1"/>
    </source>
</evidence>
<evidence type="ECO:0000256" key="5">
    <source>
        <dbReference type="ARBA" id="ARBA00022801"/>
    </source>
</evidence>
<feature type="domain" description="Csd3-like second N-terminal" evidence="10">
    <location>
        <begin position="186"/>
        <end position="304"/>
    </location>
</feature>
<dbReference type="InterPro" id="IPR050570">
    <property type="entry name" value="Cell_wall_metabolism_enzyme"/>
</dbReference>
<dbReference type="AlphaFoldDB" id="A0A143DEK2"/>
<keyword evidence="5" id="KW-0378">Hydrolase</keyword>
<evidence type="ECO:0000256" key="2">
    <source>
        <dbReference type="ARBA" id="ARBA00004196"/>
    </source>
</evidence>
<dbReference type="FunFam" id="2.70.70.10:FF:000006">
    <property type="entry name" value="M23 family peptidase"/>
    <property type="match status" value="1"/>
</dbReference>
<keyword evidence="4" id="KW-0479">Metal-binding</keyword>
<dbReference type="GO" id="GO:0030313">
    <property type="term" value="C:cell envelope"/>
    <property type="evidence" value="ECO:0007669"/>
    <property type="project" value="UniProtKB-SubCell"/>
</dbReference>
<dbReference type="CDD" id="cd12797">
    <property type="entry name" value="M23_peptidase"/>
    <property type="match status" value="1"/>
</dbReference>
<evidence type="ECO:0000256" key="3">
    <source>
        <dbReference type="ARBA" id="ARBA00022670"/>
    </source>
</evidence>
<proteinExistence type="predicted"/>
<dbReference type="InterPro" id="IPR011055">
    <property type="entry name" value="Dup_hybrid_motif"/>
</dbReference>
<dbReference type="SUPFAM" id="SSF51261">
    <property type="entry name" value="Duplicated hybrid motif"/>
    <property type="match status" value="1"/>
</dbReference>
<name>A0A143DEK2_9PROT</name>